<accession>A0AAJ1Q799</accession>
<gene>
    <name evidence="1" type="ORF">QP433_08735</name>
</gene>
<evidence type="ECO:0000313" key="1">
    <source>
        <dbReference type="EMBL" id="MDK7188054.1"/>
    </source>
</evidence>
<evidence type="ECO:0000313" key="2">
    <source>
        <dbReference type="Proteomes" id="UP001229251"/>
    </source>
</evidence>
<dbReference type="Proteomes" id="UP001229251">
    <property type="component" value="Unassembled WGS sequence"/>
</dbReference>
<dbReference type="RefSeq" id="WP_129753389.1">
    <property type="nucleotide sequence ID" value="NZ_JASOOE010000023.1"/>
</dbReference>
<protein>
    <submittedName>
        <fullName evidence="1">Sigma-70 family RNA polymerase sigma factor</fullName>
    </submittedName>
</protein>
<organism evidence="1 2">
    <name type="scientific">Facklamia hominis</name>
    <dbReference type="NCBI Taxonomy" id="178214"/>
    <lineage>
        <taxon>Bacteria</taxon>
        <taxon>Bacillati</taxon>
        <taxon>Bacillota</taxon>
        <taxon>Bacilli</taxon>
        <taxon>Lactobacillales</taxon>
        <taxon>Aerococcaceae</taxon>
        <taxon>Facklamia</taxon>
    </lineage>
</organism>
<dbReference type="AlphaFoldDB" id="A0AAJ1Q799"/>
<comment type="caution">
    <text evidence="1">The sequence shown here is derived from an EMBL/GenBank/DDBJ whole genome shotgun (WGS) entry which is preliminary data.</text>
</comment>
<sequence>MLDDHHARLILDQFEAVIHQVLRSYQVDPRSADYPDYVQELRIKLLELAKNFDGQPLKLADDRYRFVYFAKQGLKWHLLNLFKKSPQEVSFMADPVLIPDTSCPFSEKAEARISLDHYHQQARSYLNDREYWIYRALIDDQLSHQEIQDQLGIKRSTYYKYRQAIQRKLADFYPQLKQCVDTF</sequence>
<dbReference type="InterPro" id="IPR013324">
    <property type="entry name" value="RNA_pol_sigma_r3/r4-like"/>
</dbReference>
<name>A0AAJ1Q799_9LACT</name>
<dbReference type="SUPFAM" id="SSF88659">
    <property type="entry name" value="Sigma3 and sigma4 domains of RNA polymerase sigma factors"/>
    <property type="match status" value="1"/>
</dbReference>
<reference evidence="1" key="1">
    <citation type="submission" date="2023-05" db="EMBL/GenBank/DDBJ databases">
        <title>Cataloging the Phylogenetic Diversity of Human Bladder Bacteria.</title>
        <authorList>
            <person name="Du J."/>
        </authorList>
    </citation>
    <scope>NUCLEOTIDE SEQUENCE</scope>
    <source>
        <strain evidence="1">UMB1231</strain>
    </source>
</reference>
<dbReference type="EMBL" id="JASOOE010000023">
    <property type="protein sequence ID" value="MDK7188054.1"/>
    <property type="molecule type" value="Genomic_DNA"/>
</dbReference>
<proteinExistence type="predicted"/>